<gene>
    <name evidence="2" type="primary">ybhN</name>
    <name evidence="2" type="ORF">LF1_16780</name>
</gene>
<dbReference type="PANTHER" id="PTHR39087:SF2">
    <property type="entry name" value="UPF0104 MEMBRANE PROTEIN MJ1595"/>
    <property type="match status" value="1"/>
</dbReference>
<name>A0A5B1CHV1_9BACT</name>
<keyword evidence="1" id="KW-1133">Transmembrane helix</keyword>
<reference evidence="2 3" key="1">
    <citation type="submission" date="2019-08" db="EMBL/GenBank/DDBJ databases">
        <title>Deep-cultivation of Planctomycetes and their phenomic and genomic characterization uncovers novel biology.</title>
        <authorList>
            <person name="Wiegand S."/>
            <person name="Jogler M."/>
            <person name="Boedeker C."/>
            <person name="Pinto D."/>
            <person name="Vollmers J."/>
            <person name="Rivas-Marin E."/>
            <person name="Kohn T."/>
            <person name="Peeters S.H."/>
            <person name="Heuer A."/>
            <person name="Rast P."/>
            <person name="Oberbeckmann S."/>
            <person name="Bunk B."/>
            <person name="Jeske O."/>
            <person name="Meyerdierks A."/>
            <person name="Storesund J.E."/>
            <person name="Kallscheuer N."/>
            <person name="Luecker S."/>
            <person name="Lage O.M."/>
            <person name="Pohl T."/>
            <person name="Merkel B.J."/>
            <person name="Hornburger P."/>
            <person name="Mueller R.-W."/>
            <person name="Bruemmer F."/>
            <person name="Labrenz M."/>
            <person name="Spormann A.M."/>
            <person name="Op Den Camp H."/>
            <person name="Overmann J."/>
            <person name="Amann R."/>
            <person name="Jetten M.S.M."/>
            <person name="Mascher T."/>
            <person name="Medema M.H."/>
            <person name="Devos D.P."/>
            <person name="Kaster A.-K."/>
            <person name="Ovreas L."/>
            <person name="Rohde M."/>
            <person name="Galperin M.Y."/>
            <person name="Jogler C."/>
        </authorList>
    </citation>
    <scope>NUCLEOTIDE SEQUENCE [LARGE SCALE GENOMIC DNA]</scope>
    <source>
        <strain evidence="2 3">LF1</strain>
    </source>
</reference>
<feature type="transmembrane region" description="Helical" evidence="1">
    <location>
        <begin position="136"/>
        <end position="161"/>
    </location>
</feature>
<proteinExistence type="predicted"/>
<feature type="transmembrane region" description="Helical" evidence="1">
    <location>
        <begin position="208"/>
        <end position="241"/>
    </location>
</feature>
<dbReference type="GO" id="GO:0005886">
    <property type="term" value="C:plasma membrane"/>
    <property type="evidence" value="ECO:0007669"/>
    <property type="project" value="UniProtKB-SubCell"/>
</dbReference>
<evidence type="ECO:0000313" key="3">
    <source>
        <dbReference type="Proteomes" id="UP000322699"/>
    </source>
</evidence>
<protein>
    <submittedName>
        <fullName evidence="2">Inner membrane protein YbhN</fullName>
    </submittedName>
</protein>
<feature type="transmembrane region" description="Helical" evidence="1">
    <location>
        <begin position="372"/>
        <end position="392"/>
    </location>
</feature>
<dbReference type="PANTHER" id="PTHR39087">
    <property type="entry name" value="UPF0104 MEMBRANE PROTEIN MJ1595"/>
    <property type="match status" value="1"/>
</dbReference>
<dbReference type="EMBL" id="VRLW01000001">
    <property type="protein sequence ID" value="KAA1259150.1"/>
    <property type="molecule type" value="Genomic_DNA"/>
</dbReference>
<keyword evidence="1" id="KW-0812">Transmembrane</keyword>
<feature type="transmembrane region" description="Helical" evidence="1">
    <location>
        <begin position="325"/>
        <end position="352"/>
    </location>
</feature>
<dbReference type="Proteomes" id="UP000322699">
    <property type="component" value="Unassembled WGS sequence"/>
</dbReference>
<keyword evidence="1" id="KW-0472">Membrane</keyword>
<organism evidence="2 3">
    <name type="scientific">Rubripirellula obstinata</name>
    <dbReference type="NCBI Taxonomy" id="406547"/>
    <lineage>
        <taxon>Bacteria</taxon>
        <taxon>Pseudomonadati</taxon>
        <taxon>Planctomycetota</taxon>
        <taxon>Planctomycetia</taxon>
        <taxon>Pirellulales</taxon>
        <taxon>Pirellulaceae</taxon>
        <taxon>Rubripirellula</taxon>
    </lineage>
</organism>
<sequence>MVLESFSFDLRAALQTCGGMPNAVKSFGPGKHVFVRLTAWASLCEFGSASLVPRVWFRVNARGDAHAVKQFRNSSQRGAMPNAVYCRETFLIHSLRKFAGPVFAAILFCFAVHLLLQEARSISWDEFKTALLGVPPVYLAFAAFLIALNYGLLISYDLLALRYICRSLPLRRVALVSFLGYSLGNNLGTLIAATPIRFRFYTRWGLSASQIVVLIAVLGLTFWSGLWFLGGLVLVAVPIELPEQVSLPFGTRTLGFILLSLAVGYLIVCFAWRKPWPIGKLHLRPPEPGLMAVQASVAAVDLLISATALYLVLPAGAEVPFAMVLSAYLVGIAISLITQVPGGLGVLEVILLKLLKDSVGDGVLASLLIFRTLYYLLPLLFGMATLLAHEIYSGTVQAREASEESL</sequence>
<accession>A0A5B1CHV1</accession>
<evidence type="ECO:0000256" key="1">
    <source>
        <dbReference type="SAM" id="Phobius"/>
    </source>
</evidence>
<keyword evidence="3" id="KW-1185">Reference proteome</keyword>
<dbReference type="AlphaFoldDB" id="A0A5B1CHV1"/>
<comment type="caution">
    <text evidence="2">The sequence shown here is derived from an EMBL/GenBank/DDBJ whole genome shotgun (WGS) entry which is preliminary data.</text>
</comment>
<feature type="transmembrane region" description="Helical" evidence="1">
    <location>
        <begin position="173"/>
        <end position="196"/>
    </location>
</feature>
<evidence type="ECO:0000313" key="2">
    <source>
        <dbReference type="EMBL" id="KAA1259150.1"/>
    </source>
</evidence>
<feature type="transmembrane region" description="Helical" evidence="1">
    <location>
        <begin position="253"/>
        <end position="273"/>
    </location>
</feature>
<feature type="transmembrane region" description="Helical" evidence="1">
    <location>
        <begin position="293"/>
        <end position="313"/>
    </location>
</feature>
<feature type="transmembrane region" description="Helical" evidence="1">
    <location>
        <begin position="98"/>
        <end position="116"/>
    </location>
</feature>